<dbReference type="EMBL" id="CP001359">
    <property type="protein sequence ID" value="ACL67345.1"/>
    <property type="molecule type" value="Genomic_DNA"/>
</dbReference>
<evidence type="ECO:0008006" key="3">
    <source>
        <dbReference type="Google" id="ProtNLM"/>
    </source>
</evidence>
<dbReference type="Proteomes" id="UP000007089">
    <property type="component" value="Chromosome"/>
</dbReference>
<protein>
    <recommendedName>
        <fullName evidence="3">OsmC family protein</fullName>
    </recommendedName>
</protein>
<dbReference type="InterPro" id="IPR036102">
    <property type="entry name" value="OsmC/Ohrsf"/>
</dbReference>
<organism evidence="1 2">
    <name type="scientific">Anaeromyxobacter dehalogenans (strain ATCC BAA-258 / DSM 21875 / 2CP-1)</name>
    <dbReference type="NCBI Taxonomy" id="455488"/>
    <lineage>
        <taxon>Bacteria</taxon>
        <taxon>Pseudomonadati</taxon>
        <taxon>Myxococcota</taxon>
        <taxon>Myxococcia</taxon>
        <taxon>Myxococcales</taxon>
        <taxon>Cystobacterineae</taxon>
        <taxon>Anaeromyxobacteraceae</taxon>
        <taxon>Anaeromyxobacter</taxon>
    </lineage>
</organism>
<dbReference type="HOGENOM" id="CLU_2841101_0_0_7"/>
<reference evidence="1" key="1">
    <citation type="submission" date="2009-01" db="EMBL/GenBank/DDBJ databases">
        <title>Complete sequence of Anaeromyxobacter dehalogenans 2CP-1.</title>
        <authorList>
            <consortium name="US DOE Joint Genome Institute"/>
            <person name="Lucas S."/>
            <person name="Copeland A."/>
            <person name="Lapidus A."/>
            <person name="Glavina del Rio T."/>
            <person name="Dalin E."/>
            <person name="Tice H."/>
            <person name="Bruce D."/>
            <person name="Goodwin L."/>
            <person name="Pitluck S."/>
            <person name="Saunders E."/>
            <person name="Brettin T."/>
            <person name="Detter J.C."/>
            <person name="Han C."/>
            <person name="Larimer F."/>
            <person name="Land M."/>
            <person name="Hauser L."/>
            <person name="Kyrpides N."/>
            <person name="Ovchinnikova G."/>
            <person name="Beliaev A.S."/>
            <person name="Richardson P."/>
        </authorList>
    </citation>
    <scope>NUCLEOTIDE SEQUENCE</scope>
    <source>
        <strain evidence="1">2CP-1</strain>
    </source>
</reference>
<sequence>MTVTGEVELEGKVLVIRRIHARLELRATPEHAATAQRVHGFYHEACPVYRSLSPAIAITSELVLLPETA</sequence>
<dbReference type="InterPro" id="IPR015946">
    <property type="entry name" value="KH_dom-like_a/b"/>
</dbReference>
<evidence type="ECO:0000313" key="2">
    <source>
        <dbReference type="Proteomes" id="UP000007089"/>
    </source>
</evidence>
<gene>
    <name evidence="1" type="ordered locus">A2cp1_4026</name>
</gene>
<name>B8J9F7_ANAD2</name>
<dbReference type="SUPFAM" id="SSF82784">
    <property type="entry name" value="OsmC-like"/>
    <property type="match status" value="1"/>
</dbReference>
<dbReference type="Gene3D" id="3.30.300.20">
    <property type="match status" value="1"/>
</dbReference>
<keyword evidence="2" id="KW-1185">Reference proteome</keyword>
<accession>B8J9F7</accession>
<proteinExistence type="predicted"/>
<evidence type="ECO:0000313" key="1">
    <source>
        <dbReference type="EMBL" id="ACL67345.1"/>
    </source>
</evidence>
<dbReference type="KEGG" id="acp:A2cp1_4026"/>
<dbReference type="AlphaFoldDB" id="B8J9F7"/>